<accession>W9Q813</accession>
<dbReference type="HOGENOM" id="CLU_1938246_0_0_1"/>
<dbReference type="AlphaFoldDB" id="W9Q813"/>
<name>W9Q813_FUSOX</name>
<proteinExistence type="predicted"/>
<organism evidence="1">
    <name type="scientific">Fusarium oxysporum f. sp. pisi HDV247</name>
    <dbReference type="NCBI Taxonomy" id="1080344"/>
    <lineage>
        <taxon>Eukaryota</taxon>
        <taxon>Fungi</taxon>
        <taxon>Dikarya</taxon>
        <taxon>Ascomycota</taxon>
        <taxon>Pezizomycotina</taxon>
        <taxon>Sordariomycetes</taxon>
        <taxon>Hypocreomycetidae</taxon>
        <taxon>Hypocreales</taxon>
        <taxon>Nectriaceae</taxon>
        <taxon>Fusarium</taxon>
        <taxon>Fusarium oxysporum species complex</taxon>
    </lineage>
</organism>
<dbReference type="Proteomes" id="UP000030751">
    <property type="component" value="Unassembled WGS sequence"/>
</dbReference>
<reference evidence="1" key="2">
    <citation type="submission" date="2012-05" db="EMBL/GenBank/DDBJ databases">
        <title>Annotation of the Genome Sequence of Fusarium oxysporum HDV247.</title>
        <authorList>
            <consortium name="The Broad Institute Genomics Platform"/>
            <person name="Ma L.-J."/>
            <person name="Corby-Kistler H."/>
            <person name="Broz K."/>
            <person name="Gale L.R."/>
            <person name="Jonkers W."/>
            <person name="O'Donnell K."/>
            <person name="Ploetz R."/>
            <person name="Steinberg C."/>
            <person name="Schwartz D.C."/>
            <person name="VanEtten H."/>
            <person name="Zhou S."/>
            <person name="Young S.K."/>
            <person name="Zeng Q."/>
            <person name="Gargeya S."/>
            <person name="Fitzgerald M."/>
            <person name="Abouelleil A."/>
            <person name="Alvarado L."/>
            <person name="Chapman S.B."/>
            <person name="Gainer-Dewar J."/>
            <person name="Goldberg J."/>
            <person name="Griggs A."/>
            <person name="Gujja S."/>
            <person name="Hansen M."/>
            <person name="Howarth C."/>
            <person name="Imamovic A."/>
            <person name="Ireland A."/>
            <person name="Larimer J."/>
            <person name="McCowan C."/>
            <person name="Murphy C."/>
            <person name="Pearson M."/>
            <person name="Poon T.W."/>
            <person name="Priest M."/>
            <person name="Roberts A."/>
            <person name="Saif S."/>
            <person name="Shea T."/>
            <person name="Sykes S."/>
            <person name="Wortman J."/>
            <person name="Nusbaum C."/>
            <person name="Birren B."/>
        </authorList>
    </citation>
    <scope>NUCLEOTIDE SEQUENCE</scope>
    <source>
        <strain evidence="1">HDV247</strain>
    </source>
</reference>
<dbReference type="EMBL" id="JH650968">
    <property type="protein sequence ID" value="EXA53684.1"/>
    <property type="molecule type" value="Genomic_DNA"/>
</dbReference>
<reference evidence="1" key="1">
    <citation type="submission" date="2011-10" db="EMBL/GenBank/DDBJ databases">
        <title>The Genome Sequence of Fusarium oxysporum HDV247.</title>
        <authorList>
            <consortium name="The Broad Institute Genome Sequencing Platform"/>
            <person name="Ma L.-J."/>
            <person name="Gale L.R."/>
            <person name="Schwartz D.C."/>
            <person name="Zhou S."/>
            <person name="Corby-Kistler H."/>
            <person name="Young S.K."/>
            <person name="Zeng Q."/>
            <person name="Gargeya S."/>
            <person name="Fitzgerald M."/>
            <person name="Haas B."/>
            <person name="Abouelleil A."/>
            <person name="Alvarado L."/>
            <person name="Arachchi H.M."/>
            <person name="Berlin A."/>
            <person name="Brown A."/>
            <person name="Chapman S.B."/>
            <person name="Chen Z."/>
            <person name="Dunbar C."/>
            <person name="Freedman E."/>
            <person name="Gearin G."/>
            <person name="Goldberg J."/>
            <person name="Griggs A."/>
            <person name="Gujja S."/>
            <person name="Heiman D."/>
            <person name="Howarth C."/>
            <person name="Larson L."/>
            <person name="Lui A."/>
            <person name="MacDonald P.J.P."/>
            <person name="Montmayeur A."/>
            <person name="Murphy C."/>
            <person name="Neiman D."/>
            <person name="Pearson M."/>
            <person name="Priest M."/>
            <person name="Roberts A."/>
            <person name="Saif S."/>
            <person name="Shea T."/>
            <person name="Shenoy N."/>
            <person name="Sisk P."/>
            <person name="Stolte C."/>
            <person name="Sykes S."/>
            <person name="Wortman J."/>
            <person name="Nusbaum C."/>
            <person name="Birren B."/>
        </authorList>
    </citation>
    <scope>NUCLEOTIDE SEQUENCE [LARGE SCALE GENOMIC DNA]</scope>
    <source>
        <strain evidence="1">HDV247</strain>
    </source>
</reference>
<evidence type="ECO:0000313" key="1">
    <source>
        <dbReference type="EMBL" id="EXA53684.1"/>
    </source>
</evidence>
<protein>
    <submittedName>
        <fullName evidence="1">Uncharacterized protein</fullName>
    </submittedName>
</protein>
<dbReference type="OrthoDB" id="5004225at2759"/>
<sequence>MDFRNKQLPPIPEEHKICNYKEVASSCMQSGDPCSTEEIRKENGDLKKANKILHRRLQELAFEYNILQDEQAKAEEKLDHHLKIIEIQKQSLQSIRQWAIVSTTDCRKRCTDALSKVYGRRDRSVRDLIKTDS</sequence>
<gene>
    <name evidence="1" type="ORF">FOVG_01418</name>
</gene>